<dbReference type="PANTHER" id="PTHR11017:SF579">
    <property type="entry name" value="TIR DOMAIN-CONTAINING PROTEIN"/>
    <property type="match status" value="1"/>
</dbReference>
<dbReference type="Pfam" id="PF13676">
    <property type="entry name" value="TIR_2"/>
    <property type="match status" value="1"/>
</dbReference>
<comment type="caution">
    <text evidence="2">The sequence shown here is derived from an EMBL/GenBank/DDBJ whole genome shotgun (WGS) entry which is preliminary data.</text>
</comment>
<name>A0A8T0GS04_CERPU</name>
<dbReference type="SUPFAM" id="SSF52058">
    <property type="entry name" value="L domain-like"/>
    <property type="match status" value="2"/>
</dbReference>
<dbReference type="SMART" id="SM00255">
    <property type="entry name" value="TIR"/>
    <property type="match status" value="1"/>
</dbReference>
<feature type="domain" description="TIR" evidence="1">
    <location>
        <begin position="38"/>
        <end position="209"/>
    </location>
</feature>
<accession>A0A8T0GS04</accession>
<dbReference type="SUPFAM" id="SSF52540">
    <property type="entry name" value="P-loop containing nucleoside triphosphate hydrolases"/>
    <property type="match status" value="1"/>
</dbReference>
<dbReference type="Gene3D" id="3.40.50.10140">
    <property type="entry name" value="Toll/interleukin-1 receptor homology (TIR) domain"/>
    <property type="match status" value="1"/>
</dbReference>
<dbReference type="PANTHER" id="PTHR11017">
    <property type="entry name" value="LEUCINE-RICH REPEAT-CONTAINING PROTEIN"/>
    <property type="match status" value="1"/>
</dbReference>
<dbReference type="Proteomes" id="UP000822688">
    <property type="component" value="Chromosome 9"/>
</dbReference>
<keyword evidence="3" id="KW-1185">Reference proteome</keyword>
<sequence length="1170" mass="134924">MKRAFEQEDLSELLQFLDEEPEGPSHDGDNDWELELEPKHKVFLSHSGVQKNFTEQLCLDLERLQYYPFFDKRPESLPKGQKFPELIFQAAQQCRVAVLILSEEFFTKTKWPMLELEAFVQSQNKNPQRVAILPVYLGLSRDECTKNETRRLNWVSVWQNWAEDDKRIDVSKWERALKVLSPSNGIEYVQSLGEVALREQIVSAVRRLVPPENTWSAARVQSRTRIYKAIIEKFARTKPSPLYGVRVVGIHGMGGIGKTTFCKVLCDELYTKFQGKVCHGEFGTRGAVELQKQVLRELTDTNPDSLTFLTEDMTTNLLRRRIRQQQVFLALDNVWQQSVEEAKIYLRAGFHHGSIVMVTARSIDILSRLNIDKGDCLEMPELNEEDAKWLFLHHAAPELQFINEDEEQKIQYCVKHCQFHKGANMGQHFHPLALKVLGAQLGSLGRDPSIWVENLSKDDKFNQFREREHPLFSILRKGYDSLCEDDQILFMDGILFNPSRRHLYMDKAKFDYFVTAGLDHMYRLDLFEWLSIVHKSEVRIIKDRLQGLKAKSLLEDIGDGSKGVTLHDLYLEFAKLEVKEGALGTRRCIWYDREVSDPTDLARMPSGSCWPILERISVKYDDYYTPFNNHVRWLGTVDGIKWQHFSNVMVLHLLIGKDELLDLRGFKCLRSLEVKWRGKYKNYGGAGKLIGVGEMRNLGWLDLENIHDAPCFEEIGHLTTLVVLRLNTSCSMLNCEEGSLTSRPLELLNLEKCIQLRELVLRCPCLKAFPDLSRLTSLRLVLFQECYNAREVVGLGSQMSSLQELLLLGCKSLCRCSGLSDLVSLQELRVENCEKLSELPDLHKLTNLRRLNISNTVCNRVQGFNESMLLEELFVRGVQELPGLNLLSRRLQRLAIYRYPMLLCLGSFIALEELILNRLSQVRELPGMHKLTRLRRLTVEHAPKLLQLPAIGDLVTLHYLKLSYCYSVEIPTFLDLHNLTNLENLILIYTPIRRLPGLERLTRLRSLRCSSTLLVELPDLSALKSLEYLDLSRCHQLTRLDTVGAMTALMFLDVATCYKLERLPDLSSCKSLEYLGLCHTRVRLLPEDILTLATSPVLQMFAWNHLEVNFSKLLKEMSLAEVLVKLEAEQLRFFATSETIIWTEPDALLEMGKYRHVSHACMHNAYEYTV</sequence>
<dbReference type="InterPro" id="IPR000157">
    <property type="entry name" value="TIR_dom"/>
</dbReference>
<protein>
    <recommendedName>
        <fullName evidence="1">TIR domain-containing protein</fullName>
    </recommendedName>
</protein>
<reference evidence="2" key="1">
    <citation type="submission" date="2020-06" db="EMBL/GenBank/DDBJ databases">
        <title>WGS assembly of Ceratodon purpureus strain R40.</title>
        <authorList>
            <person name="Carey S.B."/>
            <person name="Jenkins J."/>
            <person name="Shu S."/>
            <person name="Lovell J.T."/>
            <person name="Sreedasyam A."/>
            <person name="Maumus F."/>
            <person name="Tiley G.P."/>
            <person name="Fernandez-Pozo N."/>
            <person name="Barry K."/>
            <person name="Chen C."/>
            <person name="Wang M."/>
            <person name="Lipzen A."/>
            <person name="Daum C."/>
            <person name="Saski C.A."/>
            <person name="Payton A.C."/>
            <person name="Mcbreen J.C."/>
            <person name="Conrad R.E."/>
            <person name="Kollar L.M."/>
            <person name="Olsson S."/>
            <person name="Huttunen S."/>
            <person name="Landis J.B."/>
            <person name="Wickett N.J."/>
            <person name="Johnson M.G."/>
            <person name="Rensing S.A."/>
            <person name="Grimwood J."/>
            <person name="Schmutz J."/>
            <person name="Mcdaniel S.F."/>
        </authorList>
    </citation>
    <scope>NUCLEOTIDE SEQUENCE</scope>
    <source>
        <strain evidence="2">R40</strain>
    </source>
</reference>
<dbReference type="InterPro" id="IPR002182">
    <property type="entry name" value="NB-ARC"/>
</dbReference>
<dbReference type="Gene3D" id="3.40.50.300">
    <property type="entry name" value="P-loop containing nucleotide triphosphate hydrolases"/>
    <property type="match status" value="1"/>
</dbReference>
<dbReference type="InterPro" id="IPR032675">
    <property type="entry name" value="LRR_dom_sf"/>
</dbReference>
<dbReference type="GO" id="GO:0007165">
    <property type="term" value="P:signal transduction"/>
    <property type="evidence" value="ECO:0007669"/>
    <property type="project" value="InterPro"/>
</dbReference>
<dbReference type="SUPFAM" id="SSF52200">
    <property type="entry name" value="Toll/Interleukin receptor TIR domain"/>
    <property type="match status" value="1"/>
</dbReference>
<dbReference type="Pfam" id="PF00931">
    <property type="entry name" value="NB-ARC"/>
    <property type="match status" value="1"/>
</dbReference>
<evidence type="ECO:0000313" key="3">
    <source>
        <dbReference type="Proteomes" id="UP000822688"/>
    </source>
</evidence>
<dbReference type="GO" id="GO:0006952">
    <property type="term" value="P:defense response"/>
    <property type="evidence" value="ECO:0007669"/>
    <property type="project" value="InterPro"/>
</dbReference>
<dbReference type="PROSITE" id="PS50104">
    <property type="entry name" value="TIR"/>
    <property type="match status" value="1"/>
</dbReference>
<dbReference type="PRINTS" id="PR00364">
    <property type="entry name" value="DISEASERSIST"/>
</dbReference>
<dbReference type="GO" id="GO:0043531">
    <property type="term" value="F:ADP binding"/>
    <property type="evidence" value="ECO:0007669"/>
    <property type="project" value="InterPro"/>
</dbReference>
<evidence type="ECO:0000313" key="2">
    <source>
        <dbReference type="EMBL" id="KAG0561703.1"/>
    </source>
</evidence>
<gene>
    <name evidence="2" type="ORF">KC19_9G085400</name>
</gene>
<organism evidence="2 3">
    <name type="scientific">Ceratodon purpureus</name>
    <name type="common">Fire moss</name>
    <name type="synonym">Dicranum purpureum</name>
    <dbReference type="NCBI Taxonomy" id="3225"/>
    <lineage>
        <taxon>Eukaryota</taxon>
        <taxon>Viridiplantae</taxon>
        <taxon>Streptophyta</taxon>
        <taxon>Embryophyta</taxon>
        <taxon>Bryophyta</taxon>
        <taxon>Bryophytina</taxon>
        <taxon>Bryopsida</taxon>
        <taxon>Dicranidae</taxon>
        <taxon>Pseudoditrichales</taxon>
        <taxon>Ditrichaceae</taxon>
        <taxon>Ceratodon</taxon>
    </lineage>
</organism>
<evidence type="ECO:0000259" key="1">
    <source>
        <dbReference type="PROSITE" id="PS50104"/>
    </source>
</evidence>
<dbReference type="InterPro" id="IPR027417">
    <property type="entry name" value="P-loop_NTPase"/>
</dbReference>
<proteinExistence type="predicted"/>
<dbReference type="InterPro" id="IPR044974">
    <property type="entry name" value="Disease_R_plants"/>
</dbReference>
<dbReference type="Gene3D" id="3.80.10.10">
    <property type="entry name" value="Ribonuclease Inhibitor"/>
    <property type="match status" value="2"/>
</dbReference>
<dbReference type="EMBL" id="CM026430">
    <property type="protein sequence ID" value="KAG0561703.1"/>
    <property type="molecule type" value="Genomic_DNA"/>
</dbReference>
<dbReference type="AlphaFoldDB" id="A0A8T0GS04"/>
<dbReference type="InterPro" id="IPR035897">
    <property type="entry name" value="Toll_tir_struct_dom_sf"/>
</dbReference>